<dbReference type="Gene3D" id="1.10.3720.10">
    <property type="entry name" value="MetI-like"/>
    <property type="match status" value="1"/>
</dbReference>
<dbReference type="CDD" id="cd06261">
    <property type="entry name" value="TM_PBP2"/>
    <property type="match status" value="1"/>
</dbReference>
<dbReference type="AlphaFoldDB" id="A0A1G9Q1V8"/>
<name>A0A1G9Q1V8_9BACT</name>
<sequence length="396" mass="43783">MKRITATWHWYEWSAAFFLMALLSTALLADFVANPQPLLVVEEGAWRFPAFEQPQASPEPSSEAFVMRAPIPYDAQAIDREAGMYRSPAEGAARYHWLGTDSFGRDVLAGLVYGSRISLFVSLAGILIATGIGVVLGGLAGFWGEWRLARATLLSGALAIVLLFFYGIYRLRFVWFDLISRESSVAWGEWGTSLALCVGCGLGCWGLGRWFQRFAWGKRPFSIPVDALVSRLIEVVIAIPKLFLLLAFVAIFPTFLWVLPVLLGCTGWMNLARLVRAEAWAARHTGYAESARMLGFSQTHIFFREVLPNLWPTLSVALAFGTAEMLLLESTLAFLRIGTDASAASWGALLAESRSQPAAWWLAVFPGLLIFLTIVSLRTLGDALGRRHRRYALSAP</sequence>
<evidence type="ECO:0000313" key="10">
    <source>
        <dbReference type="Proteomes" id="UP000198510"/>
    </source>
</evidence>
<feature type="transmembrane region" description="Helical" evidence="7">
    <location>
        <begin position="358"/>
        <end position="380"/>
    </location>
</feature>
<keyword evidence="3" id="KW-1003">Cell membrane</keyword>
<evidence type="ECO:0000313" key="9">
    <source>
        <dbReference type="EMBL" id="SDM04976.1"/>
    </source>
</evidence>
<dbReference type="InterPro" id="IPR035906">
    <property type="entry name" value="MetI-like_sf"/>
</dbReference>
<evidence type="ECO:0000256" key="5">
    <source>
        <dbReference type="ARBA" id="ARBA00022989"/>
    </source>
</evidence>
<evidence type="ECO:0000256" key="3">
    <source>
        <dbReference type="ARBA" id="ARBA00022475"/>
    </source>
</evidence>
<feature type="domain" description="ABC transmembrane type-1" evidence="8">
    <location>
        <begin position="181"/>
        <end position="381"/>
    </location>
</feature>
<keyword evidence="4 7" id="KW-0812">Transmembrane</keyword>
<feature type="transmembrane region" description="Helical" evidence="7">
    <location>
        <begin position="151"/>
        <end position="170"/>
    </location>
</feature>
<keyword evidence="5 7" id="KW-1133">Transmembrane helix</keyword>
<organism evidence="9 10">
    <name type="scientific">Catalinimonas alkaloidigena</name>
    <dbReference type="NCBI Taxonomy" id="1075417"/>
    <lineage>
        <taxon>Bacteria</taxon>
        <taxon>Pseudomonadati</taxon>
        <taxon>Bacteroidota</taxon>
        <taxon>Cytophagia</taxon>
        <taxon>Cytophagales</taxon>
        <taxon>Catalimonadaceae</taxon>
        <taxon>Catalinimonas</taxon>
    </lineage>
</organism>
<dbReference type="Pfam" id="PF00528">
    <property type="entry name" value="BPD_transp_1"/>
    <property type="match status" value="1"/>
</dbReference>
<dbReference type="PROSITE" id="PS50928">
    <property type="entry name" value="ABC_TM1"/>
    <property type="match status" value="1"/>
</dbReference>
<dbReference type="PANTHER" id="PTHR43386">
    <property type="entry name" value="OLIGOPEPTIDE TRANSPORT SYSTEM PERMEASE PROTEIN APPC"/>
    <property type="match status" value="1"/>
</dbReference>
<evidence type="ECO:0000256" key="1">
    <source>
        <dbReference type="ARBA" id="ARBA00004651"/>
    </source>
</evidence>
<accession>A0A1G9Q1V8</accession>
<dbReference type="GO" id="GO:0005886">
    <property type="term" value="C:plasma membrane"/>
    <property type="evidence" value="ECO:0007669"/>
    <property type="project" value="UniProtKB-SubCell"/>
</dbReference>
<comment type="similarity">
    <text evidence="7">Belongs to the binding-protein-dependent transport system permease family.</text>
</comment>
<dbReference type="GO" id="GO:0055085">
    <property type="term" value="P:transmembrane transport"/>
    <property type="evidence" value="ECO:0007669"/>
    <property type="project" value="InterPro"/>
</dbReference>
<keyword evidence="10" id="KW-1185">Reference proteome</keyword>
<dbReference type="InterPro" id="IPR050366">
    <property type="entry name" value="BP-dependent_transpt_permease"/>
</dbReference>
<protein>
    <submittedName>
        <fullName evidence="9">Peptide/nickel transport system permease protein</fullName>
    </submittedName>
</protein>
<evidence type="ECO:0000256" key="4">
    <source>
        <dbReference type="ARBA" id="ARBA00022692"/>
    </source>
</evidence>
<evidence type="ECO:0000256" key="7">
    <source>
        <dbReference type="RuleBase" id="RU363032"/>
    </source>
</evidence>
<dbReference type="SUPFAM" id="SSF161098">
    <property type="entry name" value="MetI-like"/>
    <property type="match status" value="1"/>
</dbReference>
<evidence type="ECO:0000259" key="8">
    <source>
        <dbReference type="PROSITE" id="PS50928"/>
    </source>
</evidence>
<evidence type="ECO:0000256" key="2">
    <source>
        <dbReference type="ARBA" id="ARBA00022448"/>
    </source>
</evidence>
<evidence type="ECO:0000256" key="6">
    <source>
        <dbReference type="ARBA" id="ARBA00023136"/>
    </source>
</evidence>
<comment type="subcellular location">
    <subcellularLocation>
        <location evidence="1 7">Cell membrane</location>
        <topology evidence="1 7">Multi-pass membrane protein</topology>
    </subcellularLocation>
</comment>
<feature type="transmembrane region" description="Helical" evidence="7">
    <location>
        <begin position="190"/>
        <end position="211"/>
    </location>
</feature>
<dbReference type="InterPro" id="IPR000515">
    <property type="entry name" value="MetI-like"/>
</dbReference>
<proteinExistence type="inferred from homology"/>
<dbReference type="Proteomes" id="UP000198510">
    <property type="component" value="Unassembled WGS sequence"/>
</dbReference>
<feature type="transmembrane region" description="Helical" evidence="7">
    <location>
        <begin position="117"/>
        <end position="139"/>
    </location>
</feature>
<dbReference type="PANTHER" id="PTHR43386:SF1">
    <property type="entry name" value="D,D-DIPEPTIDE TRANSPORT SYSTEM PERMEASE PROTEIN DDPC-RELATED"/>
    <property type="match status" value="1"/>
</dbReference>
<dbReference type="STRING" id="1075417.SAMN05421823_11011"/>
<dbReference type="EMBL" id="FNFO01000010">
    <property type="protein sequence ID" value="SDM04976.1"/>
    <property type="molecule type" value="Genomic_DNA"/>
</dbReference>
<dbReference type="OrthoDB" id="9783218at2"/>
<gene>
    <name evidence="9" type="ORF">SAMN05421823_11011</name>
</gene>
<keyword evidence="6 7" id="KW-0472">Membrane</keyword>
<keyword evidence="2 7" id="KW-0813">Transport</keyword>
<dbReference type="RefSeq" id="WP_089685955.1">
    <property type="nucleotide sequence ID" value="NZ_FNFO01000010.1"/>
</dbReference>
<reference evidence="9 10" key="1">
    <citation type="submission" date="2016-10" db="EMBL/GenBank/DDBJ databases">
        <authorList>
            <person name="de Groot N.N."/>
        </authorList>
    </citation>
    <scope>NUCLEOTIDE SEQUENCE [LARGE SCALE GENOMIC DNA]</scope>
    <source>
        <strain evidence="9 10">DSM 25186</strain>
    </source>
</reference>